<dbReference type="Proteomes" id="UP001365542">
    <property type="component" value="Unassembled WGS sequence"/>
</dbReference>
<dbReference type="EMBL" id="JAVHJO010000005">
    <property type="protein sequence ID" value="KAK6540165.1"/>
    <property type="molecule type" value="Genomic_DNA"/>
</dbReference>
<evidence type="ECO:0000256" key="1">
    <source>
        <dbReference type="SAM" id="MobiDB-lite"/>
    </source>
</evidence>
<evidence type="ECO:0000313" key="2">
    <source>
        <dbReference type="EMBL" id="KAK6540165.1"/>
    </source>
</evidence>
<reference evidence="2 3" key="1">
    <citation type="submission" date="2019-10" db="EMBL/GenBank/DDBJ databases">
        <authorList>
            <person name="Palmer J.M."/>
        </authorList>
    </citation>
    <scope>NUCLEOTIDE SEQUENCE [LARGE SCALE GENOMIC DNA]</scope>
    <source>
        <strain evidence="2 3">TWF694</strain>
    </source>
</reference>
<evidence type="ECO:0000313" key="3">
    <source>
        <dbReference type="Proteomes" id="UP001365542"/>
    </source>
</evidence>
<name>A0AAV9XEI4_9PEZI</name>
<proteinExistence type="predicted"/>
<accession>A0AAV9XEI4</accession>
<protein>
    <submittedName>
        <fullName evidence="2">Uncharacterized protein</fullName>
    </submittedName>
</protein>
<feature type="region of interest" description="Disordered" evidence="1">
    <location>
        <begin position="388"/>
        <end position="421"/>
    </location>
</feature>
<comment type="caution">
    <text evidence="2">The sequence shown here is derived from an EMBL/GenBank/DDBJ whole genome shotgun (WGS) entry which is preliminary data.</text>
</comment>
<sequence>MMESTLIFPRPGFVLAIFISTAHAWNYLFTGVGYNGPDQFENFITVGRTDDYTCYPAGLDMSLPQPDHLFIEVPTANARAPKYMGLYGRPFREISKLKTQDKYSYLNDPDYNGCQERNLFAVVAWYQGFPNLQELHFKFYGNQLSHLKAIDTNDPGSRYIAGLQDEYMLGQGDVISKNIITGDWMLDVGKVELMPLGVYPPRYRGGDNWVPSPDVIRAEDEFLQEGNGPSGYITDVEYKRGQDRIRKLYDNYQSPSPAYTRLKFGGGEEVTPNDNVEGSIIFEEDEEEESPVEHNFRLGSPQIRPAPAGGMEEEIEEVVQEQGNIQAGEMEEEKEDEDEIKYSMRDIMEMMDASTINKLSPKTKKKVFRQYDEHLAEFRQEIEDKLFQEAEEQEEQARGDQDLYHWNSLENSPENDGNKGN</sequence>
<organism evidence="2 3">
    <name type="scientific">Orbilia ellipsospora</name>
    <dbReference type="NCBI Taxonomy" id="2528407"/>
    <lineage>
        <taxon>Eukaryota</taxon>
        <taxon>Fungi</taxon>
        <taxon>Dikarya</taxon>
        <taxon>Ascomycota</taxon>
        <taxon>Pezizomycotina</taxon>
        <taxon>Orbiliomycetes</taxon>
        <taxon>Orbiliales</taxon>
        <taxon>Orbiliaceae</taxon>
        <taxon>Orbilia</taxon>
    </lineage>
</organism>
<feature type="region of interest" description="Disordered" evidence="1">
    <location>
        <begin position="285"/>
        <end position="304"/>
    </location>
</feature>
<keyword evidence="3" id="KW-1185">Reference proteome</keyword>
<dbReference type="AlphaFoldDB" id="A0AAV9XEI4"/>
<gene>
    <name evidence="2" type="ORF">TWF694_008986</name>
</gene>